<evidence type="ECO:0000313" key="3">
    <source>
        <dbReference type="Proteomes" id="UP000838756"/>
    </source>
</evidence>
<name>A0A8S4RX74_9NEOP</name>
<proteinExistence type="predicted"/>
<dbReference type="Proteomes" id="UP000838756">
    <property type="component" value="Unassembled WGS sequence"/>
</dbReference>
<dbReference type="EMBL" id="CAKXAJ010025589">
    <property type="protein sequence ID" value="CAH2241713.1"/>
    <property type="molecule type" value="Genomic_DNA"/>
</dbReference>
<feature type="compositionally biased region" description="Polar residues" evidence="1">
    <location>
        <begin position="1"/>
        <end position="19"/>
    </location>
</feature>
<sequence>MASGKPSTVYEQSNTSQGMQGARPATCQPISINLCVQNVVPVITLATTPFRPEHSIATMLLSGRNKHGDRTSPDKHCHKKLYGNYGDTLDRNNRNLPIVLLGSVLGSVLFSSARFDVNLTVGGLLDYSLFSPNAPVNVARIHVRMTLVIGALVFAGEDAVFVACIPNVEIRNRTGITDIVQRAAALKWSWAGHICRKEDGRWSRMILDWQPRTGHRNIGRPPAR</sequence>
<gene>
    <name evidence="2" type="primary">jg16283</name>
    <name evidence="2" type="ORF">PAEG_LOCUS18127</name>
</gene>
<accession>A0A8S4RX74</accession>
<organism evidence="2 3">
    <name type="scientific">Pararge aegeria aegeria</name>
    <dbReference type="NCBI Taxonomy" id="348720"/>
    <lineage>
        <taxon>Eukaryota</taxon>
        <taxon>Metazoa</taxon>
        <taxon>Ecdysozoa</taxon>
        <taxon>Arthropoda</taxon>
        <taxon>Hexapoda</taxon>
        <taxon>Insecta</taxon>
        <taxon>Pterygota</taxon>
        <taxon>Neoptera</taxon>
        <taxon>Endopterygota</taxon>
        <taxon>Lepidoptera</taxon>
        <taxon>Glossata</taxon>
        <taxon>Ditrysia</taxon>
        <taxon>Papilionoidea</taxon>
        <taxon>Nymphalidae</taxon>
        <taxon>Satyrinae</taxon>
        <taxon>Satyrini</taxon>
        <taxon>Parargina</taxon>
        <taxon>Pararge</taxon>
    </lineage>
</organism>
<comment type="caution">
    <text evidence="2">The sequence shown here is derived from an EMBL/GenBank/DDBJ whole genome shotgun (WGS) entry which is preliminary data.</text>
</comment>
<dbReference type="AlphaFoldDB" id="A0A8S4RX74"/>
<keyword evidence="3" id="KW-1185">Reference proteome</keyword>
<reference evidence="2" key="1">
    <citation type="submission" date="2022-03" db="EMBL/GenBank/DDBJ databases">
        <authorList>
            <person name="Lindestad O."/>
        </authorList>
    </citation>
    <scope>NUCLEOTIDE SEQUENCE</scope>
</reference>
<dbReference type="OrthoDB" id="407509at2759"/>
<evidence type="ECO:0000256" key="1">
    <source>
        <dbReference type="SAM" id="MobiDB-lite"/>
    </source>
</evidence>
<evidence type="ECO:0000313" key="2">
    <source>
        <dbReference type="EMBL" id="CAH2241713.1"/>
    </source>
</evidence>
<protein>
    <submittedName>
        <fullName evidence="2">Jg16283 protein</fullName>
    </submittedName>
</protein>
<feature type="region of interest" description="Disordered" evidence="1">
    <location>
        <begin position="1"/>
        <end position="22"/>
    </location>
</feature>